<dbReference type="PANTHER" id="PTHR48207:SF3">
    <property type="entry name" value="SUCCINATE--HYDROXYMETHYLGLUTARATE COA-TRANSFERASE"/>
    <property type="match status" value="1"/>
</dbReference>
<protein>
    <submittedName>
        <fullName evidence="3">CoA transferase</fullName>
    </submittedName>
</protein>
<evidence type="ECO:0000256" key="2">
    <source>
        <dbReference type="SAM" id="MobiDB-lite"/>
    </source>
</evidence>
<dbReference type="Gene3D" id="3.40.50.10540">
    <property type="entry name" value="Crotonobetainyl-coa:carnitine coa-transferase, domain 1"/>
    <property type="match status" value="1"/>
</dbReference>
<feature type="region of interest" description="Disordered" evidence="2">
    <location>
        <begin position="45"/>
        <end position="67"/>
    </location>
</feature>
<evidence type="ECO:0000256" key="1">
    <source>
        <dbReference type="ARBA" id="ARBA00022679"/>
    </source>
</evidence>
<evidence type="ECO:0000313" key="4">
    <source>
        <dbReference type="Proteomes" id="UP000784435"/>
    </source>
</evidence>
<dbReference type="Proteomes" id="UP000784435">
    <property type="component" value="Unassembled WGS sequence"/>
</dbReference>
<reference evidence="3" key="2">
    <citation type="submission" date="2021-09" db="EMBL/GenBank/DDBJ databases">
        <authorList>
            <person name="Gilroy R."/>
        </authorList>
    </citation>
    <scope>NUCLEOTIDE SEQUENCE</scope>
    <source>
        <strain evidence="3">ChiGjej5B5-7349</strain>
    </source>
</reference>
<reference evidence="3" key="1">
    <citation type="journal article" date="2021" name="PeerJ">
        <title>Extensive microbial diversity within the chicken gut microbiome revealed by metagenomics and culture.</title>
        <authorList>
            <person name="Gilroy R."/>
            <person name="Ravi A."/>
            <person name="Getino M."/>
            <person name="Pursley I."/>
            <person name="Horton D.L."/>
            <person name="Alikhan N.F."/>
            <person name="Baker D."/>
            <person name="Gharbi K."/>
            <person name="Hall N."/>
            <person name="Watson M."/>
            <person name="Adriaenssens E.M."/>
            <person name="Foster-Nyarko E."/>
            <person name="Jarju S."/>
            <person name="Secka A."/>
            <person name="Antonio M."/>
            <person name="Oren A."/>
            <person name="Chaudhuri R.R."/>
            <person name="La Ragione R."/>
            <person name="Hildebrand F."/>
            <person name="Pallen M.J."/>
        </authorList>
    </citation>
    <scope>NUCLEOTIDE SEQUENCE</scope>
    <source>
        <strain evidence="3">ChiGjej5B5-7349</strain>
    </source>
</reference>
<organism evidence="3 4">
    <name type="scientific">Brevibacterium senegalense</name>
    <dbReference type="NCBI Taxonomy" id="1033736"/>
    <lineage>
        <taxon>Bacteria</taxon>
        <taxon>Bacillati</taxon>
        <taxon>Actinomycetota</taxon>
        <taxon>Actinomycetes</taxon>
        <taxon>Micrococcales</taxon>
        <taxon>Brevibacteriaceae</taxon>
        <taxon>Brevibacterium</taxon>
    </lineage>
</organism>
<dbReference type="SUPFAM" id="SSF89796">
    <property type="entry name" value="CoA-transferase family III (CaiB/BaiF)"/>
    <property type="match status" value="1"/>
</dbReference>
<dbReference type="Gene3D" id="3.30.1540.10">
    <property type="entry name" value="formyl-coa transferase, domain 3"/>
    <property type="match status" value="1"/>
</dbReference>
<dbReference type="AlphaFoldDB" id="A0A921MDM8"/>
<dbReference type="InterPro" id="IPR044855">
    <property type="entry name" value="CoA-Trfase_III_dom3_sf"/>
</dbReference>
<dbReference type="InterPro" id="IPR023606">
    <property type="entry name" value="CoA-Trfase_III_dom_1_sf"/>
</dbReference>
<dbReference type="GO" id="GO:0008410">
    <property type="term" value="F:CoA-transferase activity"/>
    <property type="evidence" value="ECO:0007669"/>
    <property type="project" value="TreeGrafter"/>
</dbReference>
<dbReference type="InterPro" id="IPR050483">
    <property type="entry name" value="CoA-transferase_III_domain"/>
</dbReference>
<gene>
    <name evidence="3" type="ORF">K8V08_03685</name>
</gene>
<dbReference type="EMBL" id="DYUK01000081">
    <property type="protein sequence ID" value="HJG79494.1"/>
    <property type="molecule type" value="Genomic_DNA"/>
</dbReference>
<dbReference type="InterPro" id="IPR003673">
    <property type="entry name" value="CoA-Trfase_fam_III"/>
</dbReference>
<evidence type="ECO:0000313" key="3">
    <source>
        <dbReference type="EMBL" id="HJG79494.1"/>
    </source>
</evidence>
<comment type="caution">
    <text evidence="3">The sequence shown here is derived from an EMBL/GenBank/DDBJ whole genome shotgun (WGS) entry which is preliminary data.</text>
</comment>
<accession>A0A921MDM8</accession>
<name>A0A921MDM8_9MICO</name>
<proteinExistence type="predicted"/>
<dbReference type="Pfam" id="PF02515">
    <property type="entry name" value="CoA_transf_3"/>
    <property type="match status" value="1"/>
</dbReference>
<sequence length="399" mass="42523">MSIPTTPRSAGPLAGTVVVDLSRALAGPHAGQMLGDQGARVIKVETPGTGDDSRGWGPPFAGPEDDPQSTYYLSANRNKESIALDLKSEDGVATLTAMLKRADVLIENFRAGVLDRLGFSTTALAELNPRLIVLSITGFGHDGPEAARAGYDQIAQGEGGLMSITGSGPDDFQRVGVPIADLLAGIHGAYGVLAALLERERTGRGKVVRTSLIAGMVGIHAFQGTRATIGGMTPEPGGNHHATLAPYGLFTCRDGAVQISVGNEKMWQRFCEAFDLDAADPRFATNGERFAHREELIAVIEERFGRFDSAPLLEKLSEAGIPAGVVRTLPEVYEWEQALSQGLKITAAHPTIGDIDLPGPPLRFFDADGTGETETTVTEHLAPPRLSEHDREIRSWLED</sequence>
<keyword evidence="1 3" id="KW-0808">Transferase</keyword>
<dbReference type="PANTHER" id="PTHR48207">
    <property type="entry name" value="SUCCINATE--HYDROXYMETHYLGLUTARATE COA-TRANSFERASE"/>
    <property type="match status" value="1"/>
</dbReference>